<dbReference type="EMBL" id="BDSP01000137">
    <property type="protein sequence ID" value="GAX19623.1"/>
    <property type="molecule type" value="Genomic_DNA"/>
</dbReference>
<dbReference type="InterPro" id="IPR001594">
    <property type="entry name" value="Palmitoyltrfase_DHHC"/>
</dbReference>
<feature type="transmembrane region" description="Helical" evidence="7">
    <location>
        <begin position="57"/>
        <end position="85"/>
    </location>
</feature>
<evidence type="ECO:0000313" key="9">
    <source>
        <dbReference type="EMBL" id="GAX19623.1"/>
    </source>
</evidence>
<reference evidence="9 10" key="1">
    <citation type="journal article" date="2015" name="Plant Cell">
        <title>Oil accumulation by the oleaginous diatom Fistulifera solaris as revealed by the genome and transcriptome.</title>
        <authorList>
            <person name="Tanaka T."/>
            <person name="Maeda Y."/>
            <person name="Veluchamy A."/>
            <person name="Tanaka M."/>
            <person name="Abida H."/>
            <person name="Marechal E."/>
            <person name="Bowler C."/>
            <person name="Muto M."/>
            <person name="Sunaga Y."/>
            <person name="Tanaka M."/>
            <person name="Yoshino T."/>
            <person name="Taniguchi T."/>
            <person name="Fukuda Y."/>
            <person name="Nemoto M."/>
            <person name="Matsumoto M."/>
            <person name="Wong P.S."/>
            <person name="Aburatani S."/>
            <person name="Fujibuchi W."/>
        </authorList>
    </citation>
    <scope>NUCLEOTIDE SEQUENCE [LARGE SCALE GENOMIC DNA]</scope>
    <source>
        <strain evidence="9 10">JPCC DA0580</strain>
    </source>
</reference>
<dbReference type="EC" id="2.3.1.225" evidence="7"/>
<dbReference type="GO" id="GO:0016020">
    <property type="term" value="C:membrane"/>
    <property type="evidence" value="ECO:0007669"/>
    <property type="project" value="UniProtKB-SubCell"/>
</dbReference>
<evidence type="ECO:0000256" key="6">
    <source>
        <dbReference type="ARBA" id="ARBA00023315"/>
    </source>
</evidence>
<dbReference type="PROSITE" id="PS50216">
    <property type="entry name" value="DHHC"/>
    <property type="match status" value="1"/>
</dbReference>
<keyword evidence="4 7" id="KW-1133">Transmembrane helix</keyword>
<dbReference type="Proteomes" id="UP000198406">
    <property type="component" value="Unassembled WGS sequence"/>
</dbReference>
<comment type="catalytic activity">
    <reaction evidence="7">
        <text>L-cysteinyl-[protein] + hexadecanoyl-CoA = S-hexadecanoyl-L-cysteinyl-[protein] + CoA</text>
        <dbReference type="Rhea" id="RHEA:36683"/>
        <dbReference type="Rhea" id="RHEA-COMP:10131"/>
        <dbReference type="Rhea" id="RHEA-COMP:11032"/>
        <dbReference type="ChEBI" id="CHEBI:29950"/>
        <dbReference type="ChEBI" id="CHEBI:57287"/>
        <dbReference type="ChEBI" id="CHEBI:57379"/>
        <dbReference type="ChEBI" id="CHEBI:74151"/>
        <dbReference type="EC" id="2.3.1.225"/>
    </reaction>
</comment>
<keyword evidence="5 7" id="KW-0472">Membrane</keyword>
<comment type="caution">
    <text evidence="9">The sequence shown here is derived from an EMBL/GenBank/DDBJ whole genome shotgun (WGS) entry which is preliminary data.</text>
</comment>
<feature type="transmembrane region" description="Helical" evidence="7">
    <location>
        <begin position="272"/>
        <end position="299"/>
    </location>
</feature>
<evidence type="ECO:0000256" key="5">
    <source>
        <dbReference type="ARBA" id="ARBA00023136"/>
    </source>
</evidence>
<gene>
    <name evidence="9" type="ORF">FisN_19Hh203</name>
</gene>
<organism evidence="9 10">
    <name type="scientific">Fistulifera solaris</name>
    <name type="common">Oleaginous diatom</name>
    <dbReference type="NCBI Taxonomy" id="1519565"/>
    <lineage>
        <taxon>Eukaryota</taxon>
        <taxon>Sar</taxon>
        <taxon>Stramenopiles</taxon>
        <taxon>Ochrophyta</taxon>
        <taxon>Bacillariophyta</taxon>
        <taxon>Bacillariophyceae</taxon>
        <taxon>Bacillariophycidae</taxon>
        <taxon>Naviculales</taxon>
        <taxon>Naviculaceae</taxon>
        <taxon>Fistulifera</taxon>
    </lineage>
</organism>
<dbReference type="InterPro" id="IPR039859">
    <property type="entry name" value="PFA4/ZDH16/20/ERF2-like"/>
</dbReference>
<dbReference type="InParanoid" id="A0A1Z5K002"/>
<dbReference type="Pfam" id="PF01529">
    <property type="entry name" value="DHHC"/>
    <property type="match status" value="1"/>
</dbReference>
<name>A0A1Z5K002_FISSO</name>
<proteinExistence type="inferred from homology"/>
<evidence type="ECO:0000256" key="7">
    <source>
        <dbReference type="RuleBase" id="RU079119"/>
    </source>
</evidence>
<evidence type="ECO:0000259" key="8">
    <source>
        <dbReference type="Pfam" id="PF01529"/>
    </source>
</evidence>
<keyword evidence="10" id="KW-1185">Reference proteome</keyword>
<evidence type="ECO:0000256" key="2">
    <source>
        <dbReference type="ARBA" id="ARBA00022679"/>
    </source>
</evidence>
<keyword evidence="6 7" id="KW-0012">Acyltransferase</keyword>
<feature type="domain" description="Palmitoyltransferase DHHC" evidence="8">
    <location>
        <begin position="228"/>
        <end position="368"/>
    </location>
</feature>
<dbReference type="GO" id="GO:0019706">
    <property type="term" value="F:protein-cysteine S-palmitoyltransferase activity"/>
    <property type="evidence" value="ECO:0007669"/>
    <property type="project" value="UniProtKB-EC"/>
</dbReference>
<keyword evidence="3 7" id="KW-0812">Transmembrane</keyword>
<dbReference type="OrthoDB" id="9909019at2759"/>
<feature type="transmembrane region" description="Helical" evidence="7">
    <location>
        <begin position="332"/>
        <end position="357"/>
    </location>
</feature>
<evidence type="ECO:0000313" key="10">
    <source>
        <dbReference type="Proteomes" id="UP000198406"/>
    </source>
</evidence>
<evidence type="ECO:0000256" key="1">
    <source>
        <dbReference type="ARBA" id="ARBA00004141"/>
    </source>
</evidence>
<keyword evidence="2 7" id="KW-0808">Transferase</keyword>
<evidence type="ECO:0000256" key="4">
    <source>
        <dbReference type="ARBA" id="ARBA00022989"/>
    </source>
</evidence>
<accession>A0A1Z5K002</accession>
<feature type="transmembrane region" description="Helical" evidence="7">
    <location>
        <begin position="97"/>
        <end position="119"/>
    </location>
</feature>
<comment type="subcellular location">
    <subcellularLocation>
        <location evidence="1">Membrane</location>
        <topology evidence="1">Multi-pass membrane protein</topology>
    </subcellularLocation>
</comment>
<comment type="similarity">
    <text evidence="7">Belongs to the DHHC palmitoyltransferase family.</text>
</comment>
<evidence type="ECO:0000256" key="3">
    <source>
        <dbReference type="ARBA" id="ARBA00022692"/>
    </source>
</evidence>
<comment type="domain">
    <text evidence="7">The DHHC domain is required for palmitoyltransferase activity.</text>
</comment>
<sequence>MPSTAEAEPLSDDAGIRSRRRKRIFSLGGFRFRLSSTRVIDILLHGLSWLLETLVYIIGPLLILLALAIIGVLTFSYFTILLPMLEQKYELSPFKHLLLALHTSFVIFVVGNILFNYYWCLVTKHTGPKYDQLVRVLAQRTGLLYPETPAQMQQYRQDYEDRIYLRMQRRMARSATAGRVTDGGGGGSSNVVQRHATAASSVKAESGSTQQKKESIRAWMIMGPFEWGYCRETNQPKPPRSHYDHVSRKLVLNLDHYCPWMFNAIGYFNYRFFVTFLIFVFVGMLYGVSISLEPFLLIGSEDYKNQYKMEKRLGMKPKRLSPMLPFRDEKMLVTLCFMLCAAVGAAVLLLGGFHVYLTLTGQTTIEFHANLSHRRQAKAINKKWSNPYSLGSLHANWDQVFGKQRPWFLSLLPSARDPEYLPMPILGRLSRVDEESLCTSDSFDGEGV</sequence>
<protein>
    <recommendedName>
        <fullName evidence="7">Palmitoyltransferase</fullName>
        <ecNumber evidence="7">2.3.1.225</ecNumber>
    </recommendedName>
</protein>
<dbReference type="PANTHER" id="PTHR12246">
    <property type="entry name" value="PALMITOYLTRANSFERASE ZDHHC16"/>
    <property type="match status" value="1"/>
</dbReference>
<dbReference type="AlphaFoldDB" id="A0A1Z5K002"/>